<evidence type="ECO:0000313" key="3">
    <source>
        <dbReference type="EMBL" id="KAK7792436.1"/>
    </source>
</evidence>
<comment type="caution">
    <text evidence="3">The sequence shown here is derived from an EMBL/GenBank/DDBJ whole genome shotgun (WGS) entry which is preliminary data.</text>
</comment>
<dbReference type="EMBL" id="JAZDUA010000448">
    <property type="protein sequence ID" value="KAK7792436.1"/>
    <property type="molecule type" value="Genomic_DNA"/>
</dbReference>
<protein>
    <recommendedName>
        <fullName evidence="2">Phospholipid scramblase</fullName>
    </recommendedName>
</protein>
<evidence type="ECO:0000256" key="1">
    <source>
        <dbReference type="ARBA" id="ARBA00005350"/>
    </source>
</evidence>
<keyword evidence="2" id="KW-0106">Calcium</keyword>
<dbReference type="GO" id="GO:0005886">
    <property type="term" value="C:plasma membrane"/>
    <property type="evidence" value="ECO:0007669"/>
    <property type="project" value="TreeGrafter"/>
</dbReference>
<evidence type="ECO:0000313" key="4">
    <source>
        <dbReference type="Proteomes" id="UP001378592"/>
    </source>
</evidence>
<comment type="similarity">
    <text evidence="1 2">Belongs to the phospholipid scramblase family.</text>
</comment>
<dbReference type="InterPro" id="IPR005552">
    <property type="entry name" value="Scramblase"/>
</dbReference>
<dbReference type="Pfam" id="PF03803">
    <property type="entry name" value="Scramblase"/>
    <property type="match status" value="1"/>
</dbReference>
<dbReference type="GO" id="GO:0017128">
    <property type="term" value="F:phospholipid scramblase activity"/>
    <property type="evidence" value="ECO:0007669"/>
    <property type="project" value="InterPro"/>
</dbReference>
<name>A0AAN9VAM1_9ORTH</name>
<proteinExistence type="inferred from homology"/>
<evidence type="ECO:0000256" key="2">
    <source>
        <dbReference type="RuleBase" id="RU363116"/>
    </source>
</evidence>
<dbReference type="Proteomes" id="UP001378592">
    <property type="component" value="Unassembled WGS sequence"/>
</dbReference>
<organism evidence="3 4">
    <name type="scientific">Gryllus longicercus</name>
    <dbReference type="NCBI Taxonomy" id="2509291"/>
    <lineage>
        <taxon>Eukaryota</taxon>
        <taxon>Metazoa</taxon>
        <taxon>Ecdysozoa</taxon>
        <taxon>Arthropoda</taxon>
        <taxon>Hexapoda</taxon>
        <taxon>Insecta</taxon>
        <taxon>Pterygota</taxon>
        <taxon>Neoptera</taxon>
        <taxon>Polyneoptera</taxon>
        <taxon>Orthoptera</taxon>
        <taxon>Ensifera</taxon>
        <taxon>Gryllidea</taxon>
        <taxon>Grylloidea</taxon>
        <taxon>Gryllidae</taxon>
        <taxon>Gryllinae</taxon>
        <taxon>Gryllus</taxon>
    </lineage>
</organism>
<keyword evidence="2" id="KW-0449">Lipoprotein</keyword>
<dbReference type="PANTHER" id="PTHR23248">
    <property type="entry name" value="PHOSPHOLIPID SCRAMBLASE-RELATED"/>
    <property type="match status" value="1"/>
</dbReference>
<accession>A0AAN9VAM1</accession>
<keyword evidence="2" id="KW-0564">Palmitate</keyword>
<keyword evidence="4" id="KW-1185">Reference proteome</keyword>
<reference evidence="3 4" key="1">
    <citation type="submission" date="2024-03" db="EMBL/GenBank/DDBJ databases">
        <title>The genome assembly and annotation of the cricket Gryllus longicercus Weissman &amp; Gray.</title>
        <authorList>
            <person name="Szrajer S."/>
            <person name="Gray D."/>
            <person name="Ylla G."/>
        </authorList>
    </citation>
    <scope>NUCLEOTIDE SEQUENCE [LARGE SCALE GENOMIC DNA]</scope>
    <source>
        <strain evidence="3">DAG 2021-001</strain>
        <tissue evidence="3">Whole body minus gut</tissue>
    </source>
</reference>
<comment type="cofactor">
    <cofactor evidence="2">
        <name>Ca(2+)</name>
        <dbReference type="ChEBI" id="CHEBI:29108"/>
    </cofactor>
</comment>
<dbReference type="AlphaFoldDB" id="A0AAN9VAM1"/>
<dbReference type="PANTHER" id="PTHR23248:SF9">
    <property type="entry name" value="PHOSPHOLIPID SCRAMBLASE"/>
    <property type="match status" value="1"/>
</dbReference>
<comment type="function">
    <text evidence="2">May mediate accelerated ATP-independent bidirectional transbilayer migration of phospholipids upon binding calcium ions that results in a loss of phospholipid asymmetry in the plasma membrane.</text>
</comment>
<gene>
    <name evidence="3" type="ORF">R5R35_001030</name>
</gene>
<sequence length="203" mass="23136">MAESSVTITTERGLEKLAEEKNIIIYQIFKTFADIFWCEYNYLIKNEKNEHLFNLVQNMSCCGIFSATRHFEMSDLYENDVMYVKIPWSFSYTTMELSTSRGEMLGHIRLQWDWCRLHIRLEDSSGHVLQIKGPKLCSANCGDIKYKILSGDGAMLIGTMKMVVCCPAITVDDVMERFVINVPVDLDVPMKALIIGAALLIVS</sequence>